<keyword evidence="6" id="KW-0472">Membrane</keyword>
<dbReference type="Gene3D" id="2.60.40.60">
    <property type="entry name" value="Cadherins"/>
    <property type="match status" value="27"/>
</dbReference>
<feature type="domain" description="EGF-like" evidence="12">
    <location>
        <begin position="3432"/>
        <end position="3471"/>
    </location>
</feature>
<feature type="domain" description="Cadherin" evidence="13">
    <location>
        <begin position="631"/>
        <end position="733"/>
    </location>
</feature>
<feature type="domain" description="Cadherin" evidence="13">
    <location>
        <begin position="2348"/>
        <end position="2439"/>
    </location>
</feature>
<feature type="domain" description="Cadherin" evidence="13">
    <location>
        <begin position="2015"/>
        <end position="2113"/>
    </location>
</feature>
<dbReference type="SMART" id="SM00181">
    <property type="entry name" value="EGF"/>
    <property type="match status" value="5"/>
</dbReference>
<feature type="domain" description="Cadherin" evidence="13">
    <location>
        <begin position="2956"/>
        <end position="3050"/>
    </location>
</feature>
<evidence type="ECO:0000256" key="11">
    <source>
        <dbReference type="PROSITE-ProRule" id="PRU00302"/>
    </source>
</evidence>
<dbReference type="Pfam" id="PF00008">
    <property type="entry name" value="EGF"/>
    <property type="match status" value="2"/>
</dbReference>
<feature type="domain" description="Cadherin" evidence="13">
    <location>
        <begin position="2855"/>
        <end position="2949"/>
    </location>
</feature>
<dbReference type="PROSITE" id="PS00022">
    <property type="entry name" value="EGF_1"/>
    <property type="match status" value="2"/>
</dbReference>
<keyword evidence="4" id="KW-0732">Signal</keyword>
<feature type="domain" description="Cadherin" evidence="13">
    <location>
        <begin position="852"/>
        <end position="948"/>
    </location>
</feature>
<dbReference type="InterPro" id="IPR018097">
    <property type="entry name" value="EGF_Ca-bd_CS"/>
</dbReference>
<dbReference type="SUPFAM" id="SSF82895">
    <property type="entry name" value="TSP-1 type 1 repeat"/>
    <property type="match status" value="1"/>
</dbReference>
<feature type="domain" description="Cadherin" evidence="13">
    <location>
        <begin position="1916"/>
        <end position="2007"/>
    </location>
</feature>
<feature type="disulfide bond" evidence="10">
    <location>
        <begin position="3461"/>
        <end position="3470"/>
    </location>
</feature>
<feature type="domain" description="Cadherin" evidence="13">
    <location>
        <begin position="733"/>
        <end position="845"/>
    </location>
</feature>
<dbReference type="PROSITE" id="PS50268">
    <property type="entry name" value="CADHERIN_2"/>
    <property type="match status" value="26"/>
</dbReference>
<dbReference type="PRINTS" id="PR00205">
    <property type="entry name" value="CADHERIN"/>
</dbReference>
<dbReference type="PROSITE" id="PS00010">
    <property type="entry name" value="ASX_HYDROXYL"/>
    <property type="match status" value="2"/>
</dbReference>
<dbReference type="InterPro" id="IPR036383">
    <property type="entry name" value="TSP1_rpt_sf"/>
</dbReference>
<dbReference type="GO" id="GO:0007156">
    <property type="term" value="P:homophilic cell adhesion via plasma membrane adhesion molecules"/>
    <property type="evidence" value="ECO:0007669"/>
    <property type="project" value="InterPro"/>
</dbReference>
<dbReference type="PANTHER" id="PTHR24028:SF328">
    <property type="entry name" value="CADHERIN-3"/>
    <property type="match status" value="1"/>
</dbReference>
<evidence type="ECO:0000256" key="7">
    <source>
        <dbReference type="ARBA" id="ARBA00023157"/>
    </source>
</evidence>
<feature type="domain" description="Cadherin" evidence="13">
    <location>
        <begin position="1163"/>
        <end position="1271"/>
    </location>
</feature>
<dbReference type="Proteomes" id="UP001186944">
    <property type="component" value="Unassembled WGS sequence"/>
</dbReference>
<keyword evidence="11" id="KW-0768">Sushi</keyword>
<dbReference type="CDD" id="cd11304">
    <property type="entry name" value="Cadherin_repeat"/>
    <property type="match status" value="25"/>
</dbReference>
<evidence type="ECO:0000256" key="5">
    <source>
        <dbReference type="ARBA" id="ARBA00022737"/>
    </source>
</evidence>
<feature type="domain" description="Cadherin" evidence="13">
    <location>
        <begin position="197"/>
        <end position="286"/>
    </location>
</feature>
<keyword evidence="9" id="KW-0106">Calcium</keyword>
<feature type="domain" description="EGF-like" evidence="12">
    <location>
        <begin position="3346"/>
        <end position="3389"/>
    </location>
</feature>
<dbReference type="FunFam" id="2.10.25.10:FF:000066">
    <property type="entry name" value="FAT atypical cadherin 4"/>
    <property type="match status" value="1"/>
</dbReference>
<sequence length="3535" mass="385193">MCPDLLEEEGCSVTETIHCEMSPWSDWSNCSTSCGTGSQTRSRNLLTPAYCNGNQCASMDLEEEQGCESYTAKQDCQMIRTCHPDCTQLCKNGVCSCRKEYQLLNDNHTCVEIQCPPKPRMDYCPPGHTPIVDCLQPQSKFGANCTVNCDNRKPPWSLKGDTNIVTCLGSGNWSKPEVYCGLPNKAPHTQLTIDKNEIEENTKAGECMIYMNVKDDPYDKVTYEITKDNKGLFYVERNRLCLTRKADFEDKPSKWNIAIRCTDLGGLYVEEVFEFEVLNENDPPTAVIISRDTIPENSPKGTEVGCLRGQDDDPGQNVSLALVNSDKELFETYTGDNGELCVKVAKESDPQCSIDGGTYCQLDREVKDHHMVTVMAIDDGKPPKVAYFDLRIKLSDVNDRPSGISIEPLEIPEEIAVGDSLVTVVTEDQDEDQTHTLELLNDADGMFTLKGNNLTAARKFDFENPMDQLEEFTITVRTTDNGQPSLSFTSNITFKVGDINERPYELDLSDTNAPRKFEINKPQIRENANAVIIGTVTAKDHDVGDSIVLSLAEGSDTRLSVMTPQLCTPIPGVNIQCMAALVSFLSFNHETEPVVNITLTATDSKGLITNTTVQLQVLDLNDKPTDILVGGSNVSEISVPEGKNDFTIGDLSAEDEDDGGTHVFSLTQSDEGRFVIEQGVLKTSRSANLDYESPTLHEITILVEDSGKDGQSPQTFQKVYNINVQDVNEAPTQISLSSNTIAENSVDGTVIGTLSAVDPDVTESSSQILTFSLVDDGSGRFRIDGNELKVKNSSLLCNNRPCELDYESENEIPINVKVTDNGIPPLSLERSFIVTLTDVNDPPRSVRLAGSSVRENAPPETVVGKLTAVEQDPGQTLTFELLNHTDIFSLSEDYTVSTKASLDYENQGEYYVSVKASDSGSPMGVTTSVVVVSVLDINETPSVIGPLTVTTPETMETGVDIGNITSEDPDRGEKLTLSIQNTGNGFTLKNLGCSDKDGAGSLCVSTLVADRALNYETQDTYTVSVIVSDKNGLTATANVIVNVQDVNDKPKDILVDGQPVSMILVSENSQDTDIAELSALDEDASQVHTFEIIDGDTEIFEIINTNIRVKKDAVLDYESSSEYTLLIQVTDSGNPPQRLDQTFTIQVKDLNEAPTGISIDKNQVAENSGEGTVIGELSALDPDNTNNNKQTMMYELLDSAGGRFKVFGTSLQVAQSNEGCLQRGGSRCLLNYEESASHVVRVLVSDSGVPSQSAVFNITIEVTDVNDKPRNLKLDGFVNQEIGRLSVSDEDSSQTHTYTLGDDSGGLFTVSDEGVLSQDSALDPTVLYKVTVIATDSGTPPQEISADFTITAVGGNEAPVSVTFTSDGGPIKFDDNEPVIQENSVTDSVIGSLVAIDTGEDQQLTFTVSVNEGQIPVRVDQGMECIKEDGNTKCTVRVHSTQALDYEEVREINLMVTVTDGDGMNRVELFTLTVQNVNEPPYDILYSGNSVVVYENLNDEPLGGFNVKDPDIGDTHTFKLTNENAAKFVIDSSGRLSTAADANLDFETTPAFPLTIKVTDSSGLTYQKDFNVTLLDVNEKPEKIVLSSNKVPEMSGVGTEIGLLSVVDPDGGQTFTFSMIDDAEGRVTLQNGVLKVADMGTDCATLGGSNCLLDFESVTSHDIVVKVTDSGQPSQSLTATLTIDVQDVNDPPTDLTVKVEDMRETAAVGDTIAALQVQDEDTSQTITYTISDDDDMFSVSGNTIVLEQKMDFETKPSHTITVIAADSGTPSLNVTKEFTLNVINVNEPPHDLSVQSVAGGTDFNLNQPIIEENLPPDTLIGQLLVLDPDMSDDVTFSTTSTDVSLYNQDCIAVTKGLRCTADIRTAVTFDYEKQKTSSLAFTATDREGLTIQKEITLTVVDTNDAPENIMLTGTLVLDENSHNVTIGSLSATDVDAGQSFTFTIKSDTQDYYIVGNQIRVAPGADINYEERTADTLTISVTDSGQPPKSFQKDFTITIKDVNEQPENIQLSRNRVPEGSEAGFVVGTLTAEDPDNLFKQRQELTYAITEDLGGKFTVEGNSLMINSGDFDYEGKRIYRVVVEVTDSGSTPLSSTEDLTVIVTDENDRPHDLQFSANEVTENSAVGTVVGTLSGRDQDAGQTLLYSLQSNRFLTVSDDKVLVSGNIDFETSPTITFTANATDDGNPVKMISKSFTINVKDTNDPPSSLTFKPSDKVVSMEIPESLLTGDTVGTLEVTDADSLESVSFELLENTDDTFKLSSGLPSCMAMSQDTEENEQGGTVCTIKLLMAKPLNYEAGVKELTLEVKIQDKGGQHLTDKWTFTVINSNEAPKDIILEGNITTIPENMAGFVIGGLVTVDEDKADTHIYQIITHWQTFIVKNGNILNVTKALDYEKKSTYNVTIRSTDNGKPKALSYDKVFRFTVGNVNEKPTDITVTPNVVSNNAEVGDIVGVVEVTDPDNNLDPPLQSHTCTVGGDGKDIFTMDTDSMKLKVKGTVPMDKTSLNVRLICQDSGTPRQELAKDLNITIKETVTVPKNWLYRTKESPGEYRHQLYCGNLQIINVLSNEPIQGFFIYMLTDFSAPFTMEGSTLKSKSAFDYETAPEVKVDVKAVGKDSLGKDVAITETFVIEIEDINEAPYGVSIYGGGRIEENSPPGTKIGNLRTIDQDLDQTYTYKILAVYPGLDSSAAKPEYMGVVTLNGSMLSVGPDSHLLDFEINDKFSVDVETTDSGPSPLSFTDTIHLILNDQNDPPSDISLSNTEIAENSAVGSMIGEFSVMDQDKNQPHTCAVLNRINVPFQMKDNFTLVVSEDVLDYEKTRKFTLEVECRDFGDHGSSLKFLKTFVINVINVNEPPFDIKLSKVELAENNLIGQVLGQVTAKDMDSSEITFSVDEGTGFKLQESNTIVANQVFSFETSPDVKVKVTATDGEGLSTTEEMIVQILDVNEAPDDIMLDNSEITENTEAGKVIGQLTTIDQDRNQQFTYTVMETGQETGYIAVQGDKLVTGDRNLDFEKISQIQMSINSTDNGTPPKTLQRDFTLAVLDAEEPPIAIIMTDKIDVAEDTPPQEILSPIQVDDPDIGQSHICQNINRSTPFTVLTNERKEMSLMLTGSLDYEKIQSYKLIIRCTDGDFDIEKRVNINIGDVNEAPTVISLSAGTVKADAEAGGVIGTLQVQDPDVGQTHTLGVHGANSDILKIEGNKLILKSPIPLSELKQPSPVLNITIMAADNGNPSLSVMENFKLPITNVEVFSAELPAITIDNTEVPEDAALGYTIGKLYNHNESLGENIVFELTENPNEVFQIKDNKFLVLNKNLTEVEGTSRKITIRVKDIETLKTESQIITIFIKRIARCMKSDGKNCHENARCIQIDDSANHKCECETGYQGDGYTCEDIDDCTPDPCNGNGECVDEVNEFACICNDGFSGENCDVAVKDLANGCSTNPCKNDGVCLPSTTNLHAYTCSCKNGWHGSKCELSVDDCETGHCNGGTCVDKHLTYVCDCPEERQSFRCQYDPSVCQEVSKCQETSGFCMYSQNEPK</sequence>
<feature type="domain" description="Cadherin" evidence="13">
    <location>
        <begin position="1282"/>
        <end position="1361"/>
    </location>
</feature>
<feature type="disulfide bond" evidence="10">
    <location>
        <begin position="3358"/>
        <end position="3375"/>
    </location>
</feature>
<feature type="disulfide bond" evidence="10">
    <location>
        <begin position="3416"/>
        <end position="3425"/>
    </location>
</feature>
<dbReference type="EMBL" id="VSWD01000009">
    <property type="protein sequence ID" value="KAK3094090.1"/>
    <property type="molecule type" value="Genomic_DNA"/>
</dbReference>
<dbReference type="SUPFAM" id="SSF49313">
    <property type="entry name" value="Cadherin-like"/>
    <property type="match status" value="25"/>
</dbReference>
<dbReference type="InterPro" id="IPR044004">
    <property type="entry name" value="TSP1_spondin_dom"/>
</dbReference>
<evidence type="ECO:0000256" key="4">
    <source>
        <dbReference type="ARBA" id="ARBA00022729"/>
    </source>
</evidence>
<feature type="domain" description="Cadherin" evidence="13">
    <location>
        <begin position="1057"/>
        <end position="1156"/>
    </location>
</feature>
<feature type="domain" description="Cadherin" evidence="13">
    <location>
        <begin position="2648"/>
        <end position="2753"/>
    </location>
</feature>
<comment type="caution">
    <text evidence="15">The sequence shown here is derived from an EMBL/GenBank/DDBJ whole genome shotgun (WGS) entry which is preliminary data.</text>
</comment>
<reference evidence="15" key="1">
    <citation type="submission" date="2019-08" db="EMBL/GenBank/DDBJ databases">
        <title>The improved chromosome-level genome for the pearl oyster Pinctada fucata martensii using PacBio sequencing and Hi-C.</title>
        <authorList>
            <person name="Zheng Z."/>
        </authorList>
    </citation>
    <scope>NUCLEOTIDE SEQUENCE</scope>
    <source>
        <strain evidence="15">ZZ-2019</strain>
        <tissue evidence="15">Adductor muscle</tissue>
    </source>
</reference>
<dbReference type="PROSITE" id="PS50026">
    <property type="entry name" value="EGF_3"/>
    <property type="match status" value="4"/>
</dbReference>
<feature type="domain" description="EGF-like" evidence="12">
    <location>
        <begin position="3473"/>
        <end position="3508"/>
    </location>
</feature>
<keyword evidence="16" id="KW-1185">Reference proteome</keyword>
<feature type="domain" description="Cadherin" evidence="13">
    <location>
        <begin position="293"/>
        <end position="410"/>
    </location>
</feature>
<name>A0AA89BTN2_PINIB</name>
<feature type="domain" description="Cadherin" evidence="13">
    <location>
        <begin position="3051"/>
        <end position="3150"/>
    </location>
</feature>
<feature type="domain" description="Cadherin" evidence="13">
    <location>
        <begin position="2212"/>
        <end position="2332"/>
    </location>
</feature>
<feature type="domain" description="Sushi" evidence="14">
    <location>
        <begin position="113"/>
        <end position="182"/>
    </location>
</feature>
<evidence type="ECO:0000256" key="8">
    <source>
        <dbReference type="ARBA" id="ARBA00023180"/>
    </source>
</evidence>
<dbReference type="InterPro" id="IPR000436">
    <property type="entry name" value="Sushi_SCR_CCP_dom"/>
</dbReference>
<keyword evidence="7 10" id="KW-1015">Disulfide bond</keyword>
<dbReference type="PROSITE" id="PS50923">
    <property type="entry name" value="SUSHI"/>
    <property type="match status" value="1"/>
</dbReference>
<dbReference type="InterPro" id="IPR050174">
    <property type="entry name" value="Protocadherin/Cadherin-CA"/>
</dbReference>
<protein>
    <submittedName>
        <fullName evidence="15">Uncharacterized protein</fullName>
    </submittedName>
</protein>
<keyword evidence="2 10" id="KW-0245">EGF-like domain</keyword>
<evidence type="ECO:0000259" key="13">
    <source>
        <dbReference type="PROSITE" id="PS50268"/>
    </source>
</evidence>
<evidence type="ECO:0000256" key="9">
    <source>
        <dbReference type="PROSITE-ProRule" id="PRU00043"/>
    </source>
</evidence>
<dbReference type="CDD" id="cd00054">
    <property type="entry name" value="EGF_CA"/>
    <property type="match status" value="3"/>
</dbReference>
<dbReference type="CDD" id="cd00053">
    <property type="entry name" value="EGF"/>
    <property type="match status" value="1"/>
</dbReference>
<comment type="caution">
    <text evidence="10">Lacks conserved residue(s) required for the propagation of feature annotation.</text>
</comment>
<evidence type="ECO:0000313" key="16">
    <source>
        <dbReference type="Proteomes" id="UP001186944"/>
    </source>
</evidence>
<dbReference type="SMART" id="SM00209">
    <property type="entry name" value="TSP1"/>
    <property type="match status" value="1"/>
</dbReference>
<keyword evidence="6" id="KW-1133">Transmembrane helix</keyword>
<feature type="domain" description="Cadherin" evidence="13">
    <location>
        <begin position="1591"/>
        <end position="1694"/>
    </location>
</feature>
<dbReference type="PROSITE" id="PS01187">
    <property type="entry name" value="EGF_CA"/>
    <property type="match status" value="1"/>
</dbReference>
<feature type="domain" description="Cadherin" evidence="13">
    <location>
        <begin position="1380"/>
        <end position="1482"/>
    </location>
</feature>
<keyword evidence="8" id="KW-0325">Glycoprotein</keyword>
<dbReference type="CDD" id="cd00033">
    <property type="entry name" value="CCP"/>
    <property type="match status" value="1"/>
</dbReference>
<dbReference type="SMART" id="SM00179">
    <property type="entry name" value="EGF_CA"/>
    <property type="match status" value="3"/>
</dbReference>
<feature type="domain" description="Cadherin" evidence="13">
    <location>
        <begin position="1810"/>
        <end position="1908"/>
    </location>
</feature>
<dbReference type="GO" id="GO:0005886">
    <property type="term" value="C:plasma membrane"/>
    <property type="evidence" value="ECO:0007669"/>
    <property type="project" value="TreeGrafter"/>
</dbReference>
<feature type="domain" description="Cadherin" evidence="13">
    <location>
        <begin position="403"/>
        <end position="516"/>
    </location>
</feature>
<dbReference type="Gene3D" id="2.20.100.10">
    <property type="entry name" value="Thrombospondin type-1 (TSP1) repeat"/>
    <property type="match status" value="1"/>
</dbReference>
<evidence type="ECO:0000256" key="10">
    <source>
        <dbReference type="PROSITE-ProRule" id="PRU00076"/>
    </source>
</evidence>
<evidence type="ECO:0000259" key="12">
    <source>
        <dbReference type="PROSITE" id="PS50026"/>
    </source>
</evidence>
<evidence type="ECO:0000256" key="1">
    <source>
        <dbReference type="ARBA" id="ARBA00004167"/>
    </source>
</evidence>
<evidence type="ECO:0000259" key="14">
    <source>
        <dbReference type="PROSITE" id="PS50923"/>
    </source>
</evidence>
<feature type="domain" description="EGF-like" evidence="12">
    <location>
        <begin position="3390"/>
        <end position="3426"/>
    </location>
</feature>
<dbReference type="PANTHER" id="PTHR24028">
    <property type="entry name" value="CADHERIN-87A"/>
    <property type="match status" value="1"/>
</dbReference>
<feature type="domain" description="Cadherin" evidence="13">
    <location>
        <begin position="533"/>
        <end position="626"/>
    </location>
</feature>
<feature type="disulfide bond" evidence="10">
    <location>
        <begin position="3498"/>
        <end position="3507"/>
    </location>
</feature>
<dbReference type="GO" id="GO:0005509">
    <property type="term" value="F:calcium ion binding"/>
    <property type="evidence" value="ECO:0007669"/>
    <property type="project" value="UniProtKB-UniRule"/>
</dbReference>
<feature type="domain" description="Cadherin" evidence="13">
    <location>
        <begin position="2117"/>
        <end position="2206"/>
    </location>
</feature>
<gene>
    <name evidence="15" type="ORF">FSP39_024057</name>
</gene>
<dbReference type="PROSITE" id="PS01186">
    <property type="entry name" value="EGF_2"/>
    <property type="match status" value="3"/>
</dbReference>
<accession>A0AA89BTN2</accession>
<dbReference type="InterPro" id="IPR000152">
    <property type="entry name" value="EGF-type_Asp/Asn_hydroxyl_site"/>
</dbReference>
<feature type="domain" description="Cadherin" evidence="13">
    <location>
        <begin position="1702"/>
        <end position="1791"/>
    </location>
</feature>
<feature type="disulfide bond" evidence="10">
    <location>
        <begin position="3477"/>
        <end position="3487"/>
    </location>
</feature>
<organism evidence="15 16">
    <name type="scientific">Pinctada imbricata</name>
    <name type="common">Atlantic pearl-oyster</name>
    <name type="synonym">Pinctada martensii</name>
    <dbReference type="NCBI Taxonomy" id="66713"/>
    <lineage>
        <taxon>Eukaryota</taxon>
        <taxon>Metazoa</taxon>
        <taxon>Spiralia</taxon>
        <taxon>Lophotrochozoa</taxon>
        <taxon>Mollusca</taxon>
        <taxon>Bivalvia</taxon>
        <taxon>Autobranchia</taxon>
        <taxon>Pteriomorphia</taxon>
        <taxon>Pterioida</taxon>
        <taxon>Pterioidea</taxon>
        <taxon>Pteriidae</taxon>
        <taxon>Pinctada</taxon>
    </lineage>
</organism>
<keyword evidence="3" id="KW-0812">Transmembrane</keyword>
<proteinExistence type="predicted"/>
<dbReference type="InterPro" id="IPR000742">
    <property type="entry name" value="EGF"/>
</dbReference>
<comment type="subcellular location">
    <subcellularLocation>
        <location evidence="1">Membrane</location>
        <topology evidence="1">Single-pass membrane protein</topology>
    </subcellularLocation>
</comment>
<dbReference type="InterPro" id="IPR001881">
    <property type="entry name" value="EGF-like_Ca-bd_dom"/>
</dbReference>
<dbReference type="Pfam" id="PF12947">
    <property type="entry name" value="EGF_3"/>
    <property type="match status" value="1"/>
</dbReference>
<feature type="domain" description="Cadherin" evidence="13">
    <location>
        <begin position="1505"/>
        <end position="1594"/>
    </location>
</feature>
<evidence type="ECO:0000256" key="6">
    <source>
        <dbReference type="ARBA" id="ARBA00022989"/>
    </source>
</evidence>
<dbReference type="SUPFAM" id="SSF57196">
    <property type="entry name" value="EGF/Laminin"/>
    <property type="match status" value="3"/>
</dbReference>
<evidence type="ECO:0000313" key="15">
    <source>
        <dbReference type="EMBL" id="KAK3094090.1"/>
    </source>
</evidence>
<dbReference type="Pfam" id="PF19028">
    <property type="entry name" value="TSP1_spondin"/>
    <property type="match status" value="1"/>
</dbReference>
<dbReference type="InterPro" id="IPR002126">
    <property type="entry name" value="Cadherin-like_dom"/>
</dbReference>
<dbReference type="InterPro" id="IPR015919">
    <property type="entry name" value="Cadherin-like_sf"/>
</dbReference>
<dbReference type="Gene3D" id="2.10.25.10">
    <property type="entry name" value="Laminin"/>
    <property type="match status" value="3"/>
</dbReference>
<dbReference type="InterPro" id="IPR024731">
    <property type="entry name" value="NELL2-like_EGF"/>
</dbReference>
<dbReference type="SMART" id="SM00112">
    <property type="entry name" value="CA"/>
    <property type="match status" value="25"/>
</dbReference>
<evidence type="ECO:0000256" key="2">
    <source>
        <dbReference type="ARBA" id="ARBA00022536"/>
    </source>
</evidence>
<dbReference type="PROSITE" id="PS50092">
    <property type="entry name" value="TSP1"/>
    <property type="match status" value="1"/>
</dbReference>
<keyword evidence="5" id="KW-0677">Repeat</keyword>
<feature type="domain" description="Cadherin" evidence="13">
    <location>
        <begin position="943"/>
        <end position="1061"/>
    </location>
</feature>
<evidence type="ECO:0000256" key="3">
    <source>
        <dbReference type="ARBA" id="ARBA00022692"/>
    </source>
</evidence>
<feature type="domain" description="Cadherin" evidence="13">
    <location>
        <begin position="2753"/>
        <end position="2854"/>
    </location>
</feature>
<dbReference type="InterPro" id="IPR000884">
    <property type="entry name" value="TSP1_rpt"/>
</dbReference>
<dbReference type="Pfam" id="PF00028">
    <property type="entry name" value="Cadherin"/>
    <property type="match status" value="6"/>
</dbReference>